<proteinExistence type="predicted"/>
<gene>
    <name evidence="1" type="ORF">SAMN02787118_13244</name>
</gene>
<dbReference type="InterPro" id="IPR033469">
    <property type="entry name" value="CYTH-like_dom_sf"/>
</dbReference>
<evidence type="ECO:0000313" key="1">
    <source>
        <dbReference type="EMBL" id="SFG89686.1"/>
    </source>
</evidence>
<dbReference type="OrthoDB" id="3873805at2"/>
<evidence type="ECO:0000313" key="2">
    <source>
        <dbReference type="Proteomes" id="UP000181942"/>
    </source>
</evidence>
<dbReference type="EMBL" id="FONR01000032">
    <property type="protein sequence ID" value="SFG89686.1"/>
    <property type="molecule type" value="Genomic_DNA"/>
</dbReference>
<dbReference type="RefSeq" id="WP_075032993.1">
    <property type="nucleotide sequence ID" value="NZ_FONR01000032.1"/>
</dbReference>
<dbReference type="AlphaFoldDB" id="A0A1I2VQC5"/>
<dbReference type="Gene3D" id="2.40.320.10">
    <property type="entry name" value="Hypothetical Protein Pfu-838710-001"/>
    <property type="match status" value="1"/>
</dbReference>
<sequence>MPVEIEMRARFSQEAHDQLISRLEQDGEDLGRDDKHIYFYVLPDQLLKVTDNIATNTAKITLKTSKIGHGTAFPETEIPIAREDVAAAVRVFNALGFEETMHEAYNQRRNFRLGGVEIAVKWSEAWGHHAEFEVLLGDEPSPAAVQVAQDRIESVARELGVPLMSEEELAEFTAAFEAAHQAADRSSHAASAT</sequence>
<organism evidence="1 2">
    <name type="scientific">Streptomyces mirabilis</name>
    <dbReference type="NCBI Taxonomy" id="68239"/>
    <lineage>
        <taxon>Bacteria</taxon>
        <taxon>Bacillati</taxon>
        <taxon>Actinomycetota</taxon>
        <taxon>Actinomycetes</taxon>
        <taxon>Kitasatosporales</taxon>
        <taxon>Streptomycetaceae</taxon>
        <taxon>Streptomyces</taxon>
    </lineage>
</organism>
<dbReference type="SUPFAM" id="SSF55154">
    <property type="entry name" value="CYTH-like phosphatases"/>
    <property type="match status" value="1"/>
</dbReference>
<accession>A0A1I2VQC5</accession>
<reference evidence="1 2" key="1">
    <citation type="submission" date="2016-10" db="EMBL/GenBank/DDBJ databases">
        <authorList>
            <person name="de Groot N.N."/>
        </authorList>
    </citation>
    <scope>NUCLEOTIDE SEQUENCE [LARGE SCALE GENOMIC DNA]</scope>
    <source>
        <strain evidence="1 2">OK461</strain>
    </source>
</reference>
<name>A0A1I2VQC5_9ACTN</name>
<dbReference type="Proteomes" id="UP000181942">
    <property type="component" value="Unassembled WGS sequence"/>
</dbReference>
<protein>
    <submittedName>
        <fullName evidence="1">Adenylate cyclase class IV, CYTH domain</fullName>
    </submittedName>
</protein>